<dbReference type="PROSITE" id="PS50096">
    <property type="entry name" value="IQ"/>
    <property type="match status" value="2"/>
</dbReference>
<feature type="compositionally biased region" description="Basic residues" evidence="1">
    <location>
        <begin position="382"/>
        <end position="407"/>
    </location>
</feature>
<sequence length="947" mass="105481">MSRNRIGVEVDSLPSTQKHEDEPHIDNPRDALGESRSTVSNLSLEAAKAKRQKELLRKKKAERRAHAKQRTAEKQQRQDEKKQKRELQSMMGEDFPAVDPPKVLIDTSTSTQSLIYLEGEHKNGEIESKTHDAATSVPDKDHLTSEDITHNRAVDANIGASDLSEIPRPAQENTVLHSQVPSSQLQTPRHDTYLPSEMVPKNMKGSPLTKNANAAATTIQKALKKKLKQCKTMFRQTPRVFAEEVIDTSRQLPQENTIEVSASPEHTAPVPKPLGPTFDILKLADVQGPDILREDKAASPPSPELIPNSEPNVPPLVLPIKTSGTPPQRPRRSFPSPSTSFSSSCSCSSNPDSLSSYSSCSCSCSSSTSSPSSSSASESERKRKHSQHTRHTSRTARSSRRHRRRSRCHTDKSSHRHSDIGSGPPSALLPSRIKSYGELHHFMATRIQARIRGAGGRAKARQRQIKLDEELKEDALHELQEEAVVKIQTRARGLLVRKKMPVSDTERRRRRRKRSQLGNSNSPTGAPERAQMGIYENPEEIGEWPQEINLELLDDWQELNQPTTTYGDTVTSAEFLSRSQIRVFCGNWNMHAKKPTDDLRLWIRLNKYHIVAVGSEECVNSIAKSVVFTSKKSWEDQLRSTLGRDYILVASHALTAIHNIVFVHSSLLPLLGNIQSDAVATGLGNQLGNKGGVGISFTVGCTSFAFINSHFEAHQRNVAKRNGNFHRINHELKLSPTGALSSPSSFVAVSPTPGGPGLSGLGRTSANRFSIPTVGGSGAGGKRTVSERFDRVFWYGDLNYRINGTRRMVDTLLLRNQHEVLLANDQLQREMKAGNVFAHFREGQLHFRPTYKFDKRSDVYDSSAKQRIPSWTDRVLFLSNDKLHDVELLSYRSQTDFRSSDHRPVCAIFQVNFRASELSASLRPPRPSSSVQDAQTDHATSQTCIIQ</sequence>
<feature type="region of interest" description="Disordered" evidence="1">
    <location>
        <begin position="121"/>
        <end position="147"/>
    </location>
</feature>
<feature type="compositionally biased region" description="Low complexity" evidence="1">
    <location>
        <begin position="368"/>
        <end position="377"/>
    </location>
</feature>
<feature type="domain" description="Inositol polyphosphate-related phosphatase" evidence="2">
    <location>
        <begin position="579"/>
        <end position="917"/>
    </location>
</feature>
<feature type="compositionally biased region" description="Polar residues" evidence="1">
    <location>
        <begin position="931"/>
        <end position="947"/>
    </location>
</feature>
<reference evidence="3" key="1">
    <citation type="submission" date="2023-04" db="EMBL/GenBank/DDBJ databases">
        <title>Phytophthora fragariaefolia NBRC 109709.</title>
        <authorList>
            <person name="Ichikawa N."/>
            <person name="Sato H."/>
            <person name="Tonouchi N."/>
        </authorList>
    </citation>
    <scope>NUCLEOTIDE SEQUENCE</scope>
    <source>
        <strain evidence="3">NBRC 109709</strain>
    </source>
</reference>
<feature type="region of interest" description="Disordered" evidence="1">
    <location>
        <begin position="1"/>
        <end position="104"/>
    </location>
</feature>
<feature type="region of interest" description="Disordered" evidence="1">
    <location>
        <begin position="920"/>
        <end position="947"/>
    </location>
</feature>
<feature type="region of interest" description="Disordered" evidence="1">
    <location>
        <begin position="498"/>
        <end position="531"/>
    </location>
</feature>
<dbReference type="Pfam" id="PF00612">
    <property type="entry name" value="IQ"/>
    <property type="match status" value="1"/>
</dbReference>
<dbReference type="PANTHER" id="PTHR11200">
    <property type="entry name" value="INOSITOL 5-PHOSPHATASE"/>
    <property type="match status" value="1"/>
</dbReference>
<dbReference type="SMART" id="SM00128">
    <property type="entry name" value="IPPc"/>
    <property type="match status" value="1"/>
</dbReference>
<feature type="region of interest" description="Disordered" evidence="1">
    <location>
        <begin position="293"/>
        <end position="345"/>
    </location>
</feature>
<dbReference type="OrthoDB" id="2248459at2759"/>
<dbReference type="InterPro" id="IPR046985">
    <property type="entry name" value="IP5"/>
</dbReference>
<protein>
    <submittedName>
        <fullName evidence="3">Unnamed protein product</fullName>
    </submittedName>
</protein>
<proteinExistence type="predicted"/>
<feature type="compositionally biased region" description="Polar residues" evidence="1">
    <location>
        <begin position="171"/>
        <end position="187"/>
    </location>
</feature>
<accession>A0A9W6TK89</accession>
<evidence type="ECO:0000313" key="3">
    <source>
        <dbReference type="EMBL" id="GMF14933.1"/>
    </source>
</evidence>
<dbReference type="InterPro" id="IPR000300">
    <property type="entry name" value="IPPc"/>
</dbReference>
<dbReference type="PANTHER" id="PTHR11200:SF275">
    <property type="entry name" value="LD06095P"/>
    <property type="match status" value="1"/>
</dbReference>
<feature type="compositionally biased region" description="Low complexity" evidence="1">
    <location>
        <begin position="333"/>
        <end position="345"/>
    </location>
</feature>
<dbReference type="EMBL" id="BSXT01000015">
    <property type="protein sequence ID" value="GMF14933.1"/>
    <property type="molecule type" value="Genomic_DNA"/>
</dbReference>
<dbReference type="GO" id="GO:0046856">
    <property type="term" value="P:phosphatidylinositol dephosphorylation"/>
    <property type="evidence" value="ECO:0007669"/>
    <property type="project" value="InterPro"/>
</dbReference>
<gene>
    <name evidence="3" type="ORF">Pfra01_000024600</name>
</gene>
<evidence type="ECO:0000259" key="2">
    <source>
        <dbReference type="SMART" id="SM00128"/>
    </source>
</evidence>
<dbReference type="GO" id="GO:0004439">
    <property type="term" value="F:phosphatidylinositol-4,5-bisphosphate 5-phosphatase activity"/>
    <property type="evidence" value="ECO:0007669"/>
    <property type="project" value="TreeGrafter"/>
</dbReference>
<feature type="compositionally biased region" description="Basic residues" evidence="1">
    <location>
        <begin position="56"/>
        <end position="69"/>
    </location>
</feature>
<feature type="compositionally biased region" description="Basic and acidic residues" evidence="1">
    <location>
        <begin position="408"/>
        <end position="419"/>
    </location>
</feature>
<dbReference type="InterPro" id="IPR000048">
    <property type="entry name" value="IQ_motif_EF-hand-BS"/>
</dbReference>
<organism evidence="3 4">
    <name type="scientific">Phytophthora fragariaefolia</name>
    <dbReference type="NCBI Taxonomy" id="1490495"/>
    <lineage>
        <taxon>Eukaryota</taxon>
        <taxon>Sar</taxon>
        <taxon>Stramenopiles</taxon>
        <taxon>Oomycota</taxon>
        <taxon>Peronosporomycetes</taxon>
        <taxon>Peronosporales</taxon>
        <taxon>Peronosporaceae</taxon>
        <taxon>Phytophthora</taxon>
    </lineage>
</organism>
<dbReference type="SUPFAM" id="SSF56219">
    <property type="entry name" value="DNase I-like"/>
    <property type="match status" value="1"/>
</dbReference>
<evidence type="ECO:0000256" key="1">
    <source>
        <dbReference type="SAM" id="MobiDB-lite"/>
    </source>
</evidence>
<feature type="region of interest" description="Disordered" evidence="1">
    <location>
        <begin position="368"/>
        <end position="431"/>
    </location>
</feature>
<comment type="caution">
    <text evidence="3">The sequence shown here is derived from an EMBL/GenBank/DDBJ whole genome shotgun (WGS) entry which is preliminary data.</text>
</comment>
<dbReference type="InterPro" id="IPR036691">
    <property type="entry name" value="Endo/exonu/phosph_ase_sf"/>
</dbReference>
<dbReference type="Gene3D" id="3.60.10.10">
    <property type="entry name" value="Endonuclease/exonuclease/phosphatase"/>
    <property type="match status" value="1"/>
</dbReference>
<feature type="compositionally biased region" description="Basic and acidic residues" evidence="1">
    <location>
        <begin position="17"/>
        <end position="33"/>
    </location>
</feature>
<dbReference type="Pfam" id="PF22669">
    <property type="entry name" value="Exo_endo_phos2"/>
    <property type="match status" value="1"/>
</dbReference>
<feature type="compositionally biased region" description="Basic and acidic residues" evidence="1">
    <location>
        <begin position="70"/>
        <end position="87"/>
    </location>
</feature>
<dbReference type="Proteomes" id="UP001165121">
    <property type="component" value="Unassembled WGS sequence"/>
</dbReference>
<feature type="region of interest" description="Disordered" evidence="1">
    <location>
        <begin position="254"/>
        <end position="276"/>
    </location>
</feature>
<dbReference type="AlphaFoldDB" id="A0A9W6TK89"/>
<name>A0A9W6TK89_9STRA</name>
<keyword evidence="4" id="KW-1185">Reference proteome</keyword>
<evidence type="ECO:0000313" key="4">
    <source>
        <dbReference type="Proteomes" id="UP001165121"/>
    </source>
</evidence>
<feature type="region of interest" description="Disordered" evidence="1">
    <location>
        <begin position="159"/>
        <end position="208"/>
    </location>
</feature>